<keyword evidence="2" id="KW-0812">Transmembrane</keyword>
<dbReference type="EMBL" id="JBHSIU010000066">
    <property type="protein sequence ID" value="MFC5004875.1"/>
    <property type="molecule type" value="Genomic_DNA"/>
</dbReference>
<feature type="compositionally biased region" description="Low complexity" evidence="1">
    <location>
        <begin position="25"/>
        <end position="35"/>
    </location>
</feature>
<dbReference type="Proteomes" id="UP001595912">
    <property type="component" value="Unassembled WGS sequence"/>
</dbReference>
<protein>
    <recommendedName>
        <fullName evidence="5">DUF4878 domain-containing protein</fullName>
    </recommendedName>
</protein>
<accession>A0ABV9W876</accession>
<evidence type="ECO:0008006" key="5">
    <source>
        <dbReference type="Google" id="ProtNLM"/>
    </source>
</evidence>
<evidence type="ECO:0000313" key="3">
    <source>
        <dbReference type="EMBL" id="MFC5004875.1"/>
    </source>
</evidence>
<evidence type="ECO:0000256" key="2">
    <source>
        <dbReference type="SAM" id="Phobius"/>
    </source>
</evidence>
<feature type="transmembrane region" description="Helical" evidence="2">
    <location>
        <begin position="52"/>
        <end position="73"/>
    </location>
</feature>
<gene>
    <name evidence="3" type="ORF">ACFPIJ_44495</name>
</gene>
<dbReference type="InterPro" id="IPR032710">
    <property type="entry name" value="NTF2-like_dom_sf"/>
</dbReference>
<name>A0ABV9W876_9ACTN</name>
<keyword evidence="2" id="KW-1133">Transmembrane helix</keyword>
<evidence type="ECO:0000256" key="1">
    <source>
        <dbReference type="SAM" id="MobiDB-lite"/>
    </source>
</evidence>
<reference evidence="4" key="1">
    <citation type="journal article" date="2019" name="Int. J. Syst. Evol. Microbiol.">
        <title>The Global Catalogue of Microorganisms (GCM) 10K type strain sequencing project: providing services to taxonomists for standard genome sequencing and annotation.</title>
        <authorList>
            <consortium name="The Broad Institute Genomics Platform"/>
            <consortium name="The Broad Institute Genome Sequencing Center for Infectious Disease"/>
            <person name="Wu L."/>
            <person name="Ma J."/>
        </authorList>
    </citation>
    <scope>NUCLEOTIDE SEQUENCE [LARGE SCALE GENOMIC DNA]</scope>
    <source>
        <strain evidence="4">CGMCC 4.7152</strain>
    </source>
</reference>
<dbReference type="Gene3D" id="3.10.450.50">
    <property type="match status" value="1"/>
</dbReference>
<feature type="region of interest" description="Disordered" evidence="1">
    <location>
        <begin position="1"/>
        <end position="47"/>
    </location>
</feature>
<feature type="compositionally biased region" description="Pro residues" evidence="1">
    <location>
        <begin position="1"/>
        <end position="24"/>
    </location>
</feature>
<keyword evidence="4" id="KW-1185">Reference proteome</keyword>
<dbReference type="RefSeq" id="WP_380125160.1">
    <property type="nucleotide sequence ID" value="NZ_JBHSIU010000066.1"/>
</dbReference>
<proteinExistence type="predicted"/>
<dbReference type="SUPFAM" id="SSF54427">
    <property type="entry name" value="NTF2-like"/>
    <property type="match status" value="1"/>
</dbReference>
<sequence length="185" mass="19730">MTYPGGPPEPYQPQPPYAPQPPVQGQPYGQYLPQPVQQPVPPGGEQRGGKGALLIGGAVLLLILAVVGGYFTFQKVFVQTPTEVVEAYLSEVVKEHPDAGKVEKYLCKEEAAKLSKDLANDTSSGSSRSTVLDWHVTGETISGSTATVYTAFTVKITSSGRTSTNNLALTLVKEDGDWKICGYGE</sequence>
<evidence type="ECO:0000313" key="4">
    <source>
        <dbReference type="Proteomes" id="UP001595912"/>
    </source>
</evidence>
<organism evidence="3 4">
    <name type="scientific">Dactylosporangium cerinum</name>
    <dbReference type="NCBI Taxonomy" id="1434730"/>
    <lineage>
        <taxon>Bacteria</taxon>
        <taxon>Bacillati</taxon>
        <taxon>Actinomycetota</taxon>
        <taxon>Actinomycetes</taxon>
        <taxon>Micromonosporales</taxon>
        <taxon>Micromonosporaceae</taxon>
        <taxon>Dactylosporangium</taxon>
    </lineage>
</organism>
<keyword evidence="2" id="KW-0472">Membrane</keyword>
<comment type="caution">
    <text evidence="3">The sequence shown here is derived from an EMBL/GenBank/DDBJ whole genome shotgun (WGS) entry which is preliminary data.</text>
</comment>